<evidence type="ECO:0000313" key="1">
    <source>
        <dbReference type="EMBL" id="ADE40511.1"/>
    </source>
</evidence>
<sequence length="143" mass="15768">MPLLDMMTRIFAPLASLIDDLHTSDEERDAARMALVAAQNQALALTLDLEREKLAARASLIAAEIGGQSWLQRNWRPITMLSFLALVILDSFGLLVFRLSDEAWLLLQIGLGGYVVGRSAEKIVPSIRPTGHRDQGVQGVHHD</sequence>
<dbReference type="OrthoDB" id="1551130at2"/>
<dbReference type="Pfam" id="PF11351">
    <property type="entry name" value="GTA_holin_3TM"/>
    <property type="match status" value="1"/>
</dbReference>
<dbReference type="Proteomes" id="UP000007460">
    <property type="component" value="Chromosome"/>
</dbReference>
<dbReference type="InterPro" id="IPR021497">
    <property type="entry name" value="GTA_holin_3TM"/>
</dbReference>
<dbReference type="KEGG" id="apb:SAR116_2268"/>
<dbReference type="RefSeq" id="WP_013047138.1">
    <property type="nucleotide sequence ID" value="NC_014010.1"/>
</dbReference>
<evidence type="ECO:0008006" key="3">
    <source>
        <dbReference type="Google" id="ProtNLM"/>
    </source>
</evidence>
<dbReference type="EMBL" id="CP001751">
    <property type="protein sequence ID" value="ADE40511.1"/>
    <property type="molecule type" value="Genomic_DNA"/>
</dbReference>
<dbReference type="eggNOG" id="ENOG50312N7">
    <property type="taxonomic scope" value="Bacteria"/>
</dbReference>
<dbReference type="AlphaFoldDB" id="D5BPK9"/>
<gene>
    <name evidence="1" type="ordered locus">SAR116_2268</name>
</gene>
<evidence type="ECO:0000313" key="2">
    <source>
        <dbReference type="Proteomes" id="UP000007460"/>
    </source>
</evidence>
<organism evidence="1 2">
    <name type="scientific">Puniceispirillum marinum (strain IMCC1322)</name>
    <dbReference type="NCBI Taxonomy" id="488538"/>
    <lineage>
        <taxon>Bacteria</taxon>
        <taxon>Pseudomonadati</taxon>
        <taxon>Pseudomonadota</taxon>
        <taxon>Alphaproteobacteria</taxon>
        <taxon>Candidatus Puniceispirillales</taxon>
        <taxon>Candidatus Puniceispirillaceae</taxon>
        <taxon>Candidatus Puniceispirillum</taxon>
    </lineage>
</organism>
<dbReference type="HOGENOM" id="CLU_156640_0_0_5"/>
<protein>
    <recommendedName>
        <fullName evidence="3">Holin of 3TMs, for gene-transfer release</fullName>
    </recommendedName>
</protein>
<name>D5BPK9_PUNMI</name>
<proteinExistence type="predicted"/>
<keyword evidence="2" id="KW-1185">Reference proteome</keyword>
<reference evidence="1 2" key="1">
    <citation type="journal article" date="2010" name="J. Bacteriol.">
        <title>Complete genome sequence of "Candidatus Puniceispirillum marinum" IMCC1322, a representative of the SAR116 clade in the Alphaproteobacteria.</title>
        <authorList>
            <person name="Oh H.M."/>
            <person name="Kwon K.K."/>
            <person name="Kang I."/>
            <person name="Kang S.G."/>
            <person name="Lee J.H."/>
            <person name="Kim S.J."/>
            <person name="Cho J.C."/>
        </authorList>
    </citation>
    <scope>NUCLEOTIDE SEQUENCE [LARGE SCALE GENOMIC DNA]</scope>
    <source>
        <strain evidence="1 2">IMCC1322</strain>
    </source>
</reference>
<dbReference type="STRING" id="488538.SAR116_2268"/>
<accession>D5BPK9</accession>